<name>A0AAN7UR74_9PEZI</name>
<sequence>MHIGTDTTDNPISGTGVSTSMGTTVRSDGKHTMSTAKTKSIRIRNGKDNASECARCGHDNGEHAYTAAPKPNQTRTRYQMMDRSFARRCVETTYYMVNGGAYICAALMRVNRAVHEETAHWLYGTHTFDFGCDVEAVRPFLSDLSGATRRLVTRVALYKKGPWLYDCWSDRCEWRTMCNYLRDHAFVRHLQLVVQAGRLSESREWEWESDSPRELTSKDVALLVDIRHDTLHWVGDIIRLRSLRGVEVIPDYCTVPPPQTSNMFVFLAFSASVNTGFVEFLSDRLQLAC</sequence>
<evidence type="ECO:0000256" key="1">
    <source>
        <dbReference type="SAM" id="MobiDB-lite"/>
    </source>
</evidence>
<feature type="region of interest" description="Disordered" evidence="1">
    <location>
        <begin position="1"/>
        <end position="39"/>
    </location>
</feature>
<dbReference type="AlphaFoldDB" id="A0AAN7UR74"/>
<protein>
    <submittedName>
        <fullName evidence="2">Uncharacterized protein</fullName>
    </submittedName>
</protein>
<evidence type="ECO:0000313" key="3">
    <source>
        <dbReference type="Proteomes" id="UP001305414"/>
    </source>
</evidence>
<gene>
    <name evidence="2" type="ORF">RRF57_013170</name>
</gene>
<evidence type="ECO:0000313" key="2">
    <source>
        <dbReference type="EMBL" id="KAK5637455.1"/>
    </source>
</evidence>
<dbReference type="EMBL" id="JAWHQM010000119">
    <property type="protein sequence ID" value="KAK5637455.1"/>
    <property type="molecule type" value="Genomic_DNA"/>
</dbReference>
<organism evidence="2 3">
    <name type="scientific">Xylaria bambusicola</name>
    <dbReference type="NCBI Taxonomy" id="326684"/>
    <lineage>
        <taxon>Eukaryota</taxon>
        <taxon>Fungi</taxon>
        <taxon>Dikarya</taxon>
        <taxon>Ascomycota</taxon>
        <taxon>Pezizomycotina</taxon>
        <taxon>Sordariomycetes</taxon>
        <taxon>Xylariomycetidae</taxon>
        <taxon>Xylariales</taxon>
        <taxon>Xylariaceae</taxon>
        <taxon>Xylaria</taxon>
    </lineage>
</organism>
<feature type="compositionally biased region" description="Low complexity" evidence="1">
    <location>
        <begin position="13"/>
        <end position="26"/>
    </location>
</feature>
<reference evidence="2 3" key="1">
    <citation type="submission" date="2023-10" db="EMBL/GenBank/DDBJ databases">
        <title>Draft genome sequence of Xylaria bambusicola isolate GMP-LS, the root and basal stem rot pathogen of sugarcane in Indonesia.</title>
        <authorList>
            <person name="Selvaraj P."/>
            <person name="Muralishankar V."/>
            <person name="Muruganantham S."/>
            <person name="Sp S."/>
            <person name="Haryani S."/>
            <person name="Lau K.J.X."/>
            <person name="Naqvi N.I."/>
        </authorList>
    </citation>
    <scope>NUCLEOTIDE SEQUENCE [LARGE SCALE GENOMIC DNA]</scope>
    <source>
        <strain evidence="2">GMP-LS</strain>
    </source>
</reference>
<keyword evidence="3" id="KW-1185">Reference proteome</keyword>
<accession>A0AAN7UR74</accession>
<dbReference type="Proteomes" id="UP001305414">
    <property type="component" value="Unassembled WGS sequence"/>
</dbReference>
<feature type="compositionally biased region" description="Polar residues" evidence="1">
    <location>
        <begin position="1"/>
        <end position="12"/>
    </location>
</feature>
<proteinExistence type="predicted"/>
<comment type="caution">
    <text evidence="2">The sequence shown here is derived from an EMBL/GenBank/DDBJ whole genome shotgun (WGS) entry which is preliminary data.</text>
</comment>